<comment type="caution">
    <text evidence="3">The sequence shown here is derived from an EMBL/GenBank/DDBJ whole genome shotgun (WGS) entry which is preliminary data.</text>
</comment>
<dbReference type="InterPro" id="IPR007236">
    <property type="entry name" value="SlyX"/>
</dbReference>
<accession>A0A7Z0VPQ9</accession>
<feature type="region of interest" description="Disordered" evidence="2">
    <location>
        <begin position="47"/>
        <end position="67"/>
    </location>
</feature>
<evidence type="ECO:0000313" key="4">
    <source>
        <dbReference type="Proteomes" id="UP000094769"/>
    </source>
</evidence>
<dbReference type="AlphaFoldDB" id="A0A7Z0VPQ9"/>
<evidence type="ECO:0000256" key="1">
    <source>
        <dbReference type="HAMAP-Rule" id="MF_00715"/>
    </source>
</evidence>
<evidence type="ECO:0000256" key="2">
    <source>
        <dbReference type="SAM" id="MobiDB-lite"/>
    </source>
</evidence>
<keyword evidence="4" id="KW-1185">Reference proteome</keyword>
<evidence type="ECO:0000313" key="3">
    <source>
        <dbReference type="EMBL" id="ODJ89363.1"/>
    </source>
</evidence>
<proteinExistence type="inferred from homology"/>
<dbReference type="Pfam" id="PF04102">
    <property type="entry name" value="SlyX"/>
    <property type="match status" value="1"/>
</dbReference>
<comment type="similarity">
    <text evidence="1">Belongs to the SlyX family.</text>
</comment>
<dbReference type="OrthoDB" id="8606883at2"/>
<dbReference type="PANTHER" id="PTHR36508">
    <property type="entry name" value="PROTEIN SLYX"/>
    <property type="match status" value="1"/>
</dbReference>
<gene>
    <name evidence="1" type="primary">slyX</name>
    <name evidence="3" type="ORF">CODIS_04620</name>
</gene>
<dbReference type="Gene3D" id="1.20.5.300">
    <property type="match status" value="1"/>
</dbReference>
<protein>
    <recommendedName>
        <fullName evidence="1">Protein SlyX homolog</fullName>
    </recommendedName>
</protein>
<dbReference type="EMBL" id="MARB01000002">
    <property type="protein sequence ID" value="ODJ89363.1"/>
    <property type="molecule type" value="Genomic_DNA"/>
</dbReference>
<sequence>MNDRIIDLESRMAFQEQAIHTLSETLIEQQRTIDSLDRTVETLRQRLQALEPSPLQPGETEPPPPHY</sequence>
<dbReference type="Proteomes" id="UP000094769">
    <property type="component" value="Unassembled WGS sequence"/>
</dbReference>
<organism evidence="3 4">
    <name type="scientific">Candidatus Thiodiazotropha endolucinida</name>
    <dbReference type="NCBI Taxonomy" id="1655433"/>
    <lineage>
        <taxon>Bacteria</taxon>
        <taxon>Pseudomonadati</taxon>
        <taxon>Pseudomonadota</taxon>
        <taxon>Gammaproteobacteria</taxon>
        <taxon>Chromatiales</taxon>
        <taxon>Sedimenticolaceae</taxon>
        <taxon>Candidatus Thiodiazotropha</taxon>
    </lineage>
</organism>
<dbReference type="PANTHER" id="PTHR36508:SF1">
    <property type="entry name" value="PROTEIN SLYX"/>
    <property type="match status" value="1"/>
</dbReference>
<dbReference type="RefSeq" id="WP_069121096.1">
    <property type="nucleotide sequence ID" value="NZ_MARB01000002.1"/>
</dbReference>
<dbReference type="HAMAP" id="MF_00715">
    <property type="entry name" value="SlyX"/>
    <property type="match status" value="1"/>
</dbReference>
<reference evidence="3 4" key="1">
    <citation type="submission" date="2016-06" db="EMBL/GenBank/DDBJ databases">
        <title>Genome sequence of endosymbiont of Candidatus Endolucinida thiodiazotropha.</title>
        <authorList>
            <person name="Poehlein A."/>
            <person name="Koenig S."/>
            <person name="Heiden S.E."/>
            <person name="Thuermer A."/>
            <person name="Voget S."/>
            <person name="Daniel R."/>
            <person name="Markert S."/>
            <person name="Gros O."/>
            <person name="Schweder T."/>
        </authorList>
    </citation>
    <scope>NUCLEOTIDE SEQUENCE [LARGE SCALE GENOMIC DNA]</scope>
    <source>
        <strain evidence="3 4">COS</strain>
    </source>
</reference>
<name>A0A7Z0VPQ9_9GAMM</name>